<keyword evidence="3" id="KW-1185">Reference proteome</keyword>
<evidence type="ECO:0000313" key="2">
    <source>
        <dbReference type="EMBL" id="VUG19251.1"/>
    </source>
</evidence>
<dbReference type="PANTHER" id="PTHR10983">
    <property type="entry name" value="1-ACYLGLYCEROL-3-PHOSPHATE ACYLTRANSFERASE-RELATED"/>
    <property type="match status" value="1"/>
</dbReference>
<organism evidence="2 3">
    <name type="scientific">Dekkera bruxellensis</name>
    <name type="common">Brettanomyces custersii</name>
    <dbReference type="NCBI Taxonomy" id="5007"/>
    <lineage>
        <taxon>Eukaryota</taxon>
        <taxon>Fungi</taxon>
        <taxon>Dikarya</taxon>
        <taxon>Ascomycota</taxon>
        <taxon>Saccharomycotina</taxon>
        <taxon>Pichiomycetes</taxon>
        <taxon>Pichiales</taxon>
        <taxon>Pichiaceae</taxon>
        <taxon>Brettanomyces</taxon>
    </lineage>
</organism>
<keyword evidence="1" id="KW-0812">Transmembrane</keyword>
<dbReference type="Proteomes" id="UP000478008">
    <property type="component" value="Unassembled WGS sequence"/>
</dbReference>
<feature type="transmembrane region" description="Helical" evidence="1">
    <location>
        <begin position="31"/>
        <end position="54"/>
    </location>
</feature>
<dbReference type="SUPFAM" id="SSF69593">
    <property type="entry name" value="Glycerol-3-phosphate (1)-acyltransferase"/>
    <property type="match status" value="1"/>
</dbReference>
<name>A0A7D9CZD6_DEKBR</name>
<dbReference type="GO" id="GO:0005783">
    <property type="term" value="C:endoplasmic reticulum"/>
    <property type="evidence" value="ECO:0007669"/>
    <property type="project" value="TreeGrafter"/>
</dbReference>
<reference evidence="2 3" key="1">
    <citation type="submission" date="2019-07" db="EMBL/GenBank/DDBJ databases">
        <authorList>
            <person name="Friedrich A."/>
            <person name="Schacherer J."/>
        </authorList>
    </citation>
    <scope>NUCLEOTIDE SEQUENCE [LARGE SCALE GENOMIC DNA]</scope>
</reference>
<evidence type="ECO:0000256" key="1">
    <source>
        <dbReference type="SAM" id="Phobius"/>
    </source>
</evidence>
<sequence length="340" mass="40202">MKSELWYHLGENTIRRSVESRSNYLKIARTFGFITILLIYFICYKVFLIFSYPLTTFVPRTKRIYEEYFEAGFWTLCCYILELNNFKIIIEGDKLEVGDAVLISNHVSLVDYILFSYLTTKSLNNDFGNENMLAKDLTSILLPKLSFFTWYQIWNIPSFQFLRDISQADENWDLDSDTLGSTFNKYLEQKSGTQWLVTFPEVNIYTEKSSKLEQIMGEKYYLPHLENVLYPRYSGFANCIGGLYKTTFKVLYDISIIYYHKDQSGNIVFQGPSLLAAFGLCESDITAVIYIRSKLLNRIPLRRDRMEKWLERRWVKKDKQIKIMKEQALKRIAIKLQPRH</sequence>
<dbReference type="AlphaFoldDB" id="A0A7D9CZD6"/>
<dbReference type="GO" id="GO:0016746">
    <property type="term" value="F:acyltransferase activity"/>
    <property type="evidence" value="ECO:0007669"/>
    <property type="project" value="TreeGrafter"/>
</dbReference>
<gene>
    <name evidence="2" type="ORF">DEBR0S4_14158G</name>
</gene>
<keyword evidence="1" id="KW-0472">Membrane</keyword>
<accession>A0A7D9CZD6</accession>
<keyword evidence="1" id="KW-1133">Transmembrane helix</keyword>
<dbReference type="PANTHER" id="PTHR10983:SF70">
    <property type="entry name" value="PROTEIN MUM3"/>
    <property type="match status" value="1"/>
</dbReference>
<protein>
    <submittedName>
        <fullName evidence="2">DEBR0S4_14158g1_1</fullName>
    </submittedName>
</protein>
<dbReference type="GO" id="GO:0036149">
    <property type="term" value="P:phosphatidylinositol acyl-chain remodeling"/>
    <property type="evidence" value="ECO:0007669"/>
    <property type="project" value="TreeGrafter"/>
</dbReference>
<proteinExistence type="predicted"/>
<dbReference type="EMBL" id="CABFWN010000004">
    <property type="protein sequence ID" value="VUG19251.1"/>
    <property type="molecule type" value="Genomic_DNA"/>
</dbReference>
<evidence type="ECO:0000313" key="3">
    <source>
        <dbReference type="Proteomes" id="UP000478008"/>
    </source>
</evidence>